<feature type="non-terminal residue" evidence="2">
    <location>
        <position position="197"/>
    </location>
</feature>
<dbReference type="InterPro" id="IPR047767">
    <property type="entry name" value="PSP1-like"/>
</dbReference>
<dbReference type="PANTHER" id="PTHR43830:SF3">
    <property type="entry name" value="PROTEIN PSP1"/>
    <property type="match status" value="1"/>
</dbReference>
<dbReference type="GeneID" id="30149485"/>
<dbReference type="Proteomes" id="UP000094336">
    <property type="component" value="Unassembled WGS sequence"/>
</dbReference>
<dbReference type="NCBIfam" id="NF041131">
    <property type="entry name" value="RicT_YaaT_fam"/>
    <property type="match status" value="1"/>
</dbReference>
<dbReference type="AlphaFoldDB" id="A0A1E3QVS8"/>
<name>A0A1E3QVS8_9ASCO</name>
<accession>A0A1E3QVS8</accession>
<gene>
    <name evidence="2" type="ORF">BABINDRAFT_33381</name>
</gene>
<dbReference type="OrthoDB" id="243127at2759"/>
<sequence length="197" mass="22554">MILVGFKAGRVDVFHVPAGFNGSENLIATNTNGGVEESTRSELKLGDLVVVEADRGKDLGKLVRLNVTIDEARVLKLRQNQEQQAALAVENEGVSPEAHQQPSAPPVLHYPKPIIRFAQRPEILQLLSKQADEIKAKRICQLKVHQHNLSMSIIDAEYQWDRRKLTFYYQAIHRIDFRDLVRELFRIYKTRIWMCAV</sequence>
<organism evidence="2 3">
    <name type="scientific">Babjeviella inositovora NRRL Y-12698</name>
    <dbReference type="NCBI Taxonomy" id="984486"/>
    <lineage>
        <taxon>Eukaryota</taxon>
        <taxon>Fungi</taxon>
        <taxon>Dikarya</taxon>
        <taxon>Ascomycota</taxon>
        <taxon>Saccharomycotina</taxon>
        <taxon>Pichiomycetes</taxon>
        <taxon>Serinales incertae sedis</taxon>
        <taxon>Babjeviella</taxon>
    </lineage>
</organism>
<evidence type="ECO:0000313" key="2">
    <source>
        <dbReference type="EMBL" id="ODQ81769.1"/>
    </source>
</evidence>
<evidence type="ECO:0000313" key="3">
    <source>
        <dbReference type="Proteomes" id="UP000094336"/>
    </source>
</evidence>
<dbReference type="RefSeq" id="XP_018987097.1">
    <property type="nucleotide sequence ID" value="XM_019131632.1"/>
</dbReference>
<evidence type="ECO:0000259" key="1">
    <source>
        <dbReference type="PROSITE" id="PS51411"/>
    </source>
</evidence>
<dbReference type="PANTHER" id="PTHR43830">
    <property type="entry name" value="PROTEIN PSP1"/>
    <property type="match status" value="1"/>
</dbReference>
<dbReference type="GO" id="GO:0005737">
    <property type="term" value="C:cytoplasm"/>
    <property type="evidence" value="ECO:0007669"/>
    <property type="project" value="TreeGrafter"/>
</dbReference>
<keyword evidence="3" id="KW-1185">Reference proteome</keyword>
<dbReference type="Pfam" id="PF04468">
    <property type="entry name" value="PSP1"/>
    <property type="match status" value="1"/>
</dbReference>
<dbReference type="InterPro" id="IPR007557">
    <property type="entry name" value="PSP1_C"/>
</dbReference>
<protein>
    <recommendedName>
        <fullName evidence="1">PSP1 C-terminal domain-containing protein</fullName>
    </recommendedName>
</protein>
<dbReference type="PROSITE" id="PS51411">
    <property type="entry name" value="PSP1_C"/>
    <property type="match status" value="1"/>
</dbReference>
<dbReference type="EMBL" id="KV454427">
    <property type="protein sequence ID" value="ODQ81769.1"/>
    <property type="molecule type" value="Genomic_DNA"/>
</dbReference>
<proteinExistence type="predicted"/>
<feature type="domain" description="PSP1 C-terminal" evidence="1">
    <location>
        <begin position="112"/>
        <end position="197"/>
    </location>
</feature>
<reference evidence="3" key="1">
    <citation type="submission" date="2016-05" db="EMBL/GenBank/DDBJ databases">
        <title>Comparative genomics of biotechnologically important yeasts.</title>
        <authorList>
            <consortium name="DOE Joint Genome Institute"/>
            <person name="Riley R."/>
            <person name="Haridas S."/>
            <person name="Wolfe K.H."/>
            <person name="Lopes M.R."/>
            <person name="Hittinger C.T."/>
            <person name="Goker M."/>
            <person name="Salamov A."/>
            <person name="Wisecaver J."/>
            <person name="Long T.M."/>
            <person name="Aerts A.L."/>
            <person name="Barry K."/>
            <person name="Choi C."/>
            <person name="Clum A."/>
            <person name="Coughlan A.Y."/>
            <person name="Deshpande S."/>
            <person name="Douglass A.P."/>
            <person name="Hanson S.J."/>
            <person name="Klenk H.-P."/>
            <person name="Labutti K."/>
            <person name="Lapidus A."/>
            <person name="Lindquist E."/>
            <person name="Lipzen A."/>
            <person name="Meier-Kolthoff J.P."/>
            <person name="Ohm R.A."/>
            <person name="Otillar R.P."/>
            <person name="Pangilinan J."/>
            <person name="Peng Y."/>
            <person name="Rokas A."/>
            <person name="Rosa C.A."/>
            <person name="Scheuner C."/>
            <person name="Sibirny A.A."/>
            <person name="Slot J.C."/>
            <person name="Stielow J.B."/>
            <person name="Sun H."/>
            <person name="Kurtzman C.P."/>
            <person name="Blackwell M."/>
            <person name="Grigoriev I.V."/>
            <person name="Jeffries T.W."/>
        </authorList>
    </citation>
    <scope>NUCLEOTIDE SEQUENCE [LARGE SCALE GENOMIC DNA]</scope>
    <source>
        <strain evidence="3">NRRL Y-12698</strain>
    </source>
</reference>